<dbReference type="OMA" id="GQQTVHR"/>
<dbReference type="GO" id="GO:0016491">
    <property type="term" value="F:oxidoreductase activity"/>
    <property type="evidence" value="ECO:0007669"/>
    <property type="project" value="UniProtKB-KW"/>
</dbReference>
<dbReference type="GO" id="GO:0071949">
    <property type="term" value="F:FAD binding"/>
    <property type="evidence" value="ECO:0007669"/>
    <property type="project" value="InterPro"/>
</dbReference>
<feature type="domain" description="FAD-binding" evidence="4">
    <location>
        <begin position="331"/>
        <end position="393"/>
    </location>
</feature>
<protein>
    <recommendedName>
        <fullName evidence="4">FAD-binding domain-containing protein</fullName>
    </recommendedName>
</protein>
<keyword evidence="1" id="KW-0285">Flavoprotein</keyword>
<dbReference type="Gene3D" id="3.50.50.60">
    <property type="entry name" value="FAD/NAD(P)-binding domain"/>
    <property type="match status" value="1"/>
</dbReference>
<dbReference type="GO" id="GO:0044550">
    <property type="term" value="P:secondary metabolite biosynthetic process"/>
    <property type="evidence" value="ECO:0007669"/>
    <property type="project" value="TreeGrafter"/>
</dbReference>
<dbReference type="Pfam" id="PF01494">
    <property type="entry name" value="FAD_binding_3"/>
    <property type="match status" value="1"/>
</dbReference>
<evidence type="ECO:0000313" key="6">
    <source>
        <dbReference type="Proteomes" id="UP000193240"/>
    </source>
</evidence>
<dbReference type="PANTHER" id="PTHR46720">
    <property type="entry name" value="HYDROXYLASE, PUTATIVE (AFU_ORTHOLOGUE AFUA_3G01460)-RELATED"/>
    <property type="match status" value="1"/>
</dbReference>
<evidence type="ECO:0000256" key="2">
    <source>
        <dbReference type="ARBA" id="ARBA00022827"/>
    </source>
</evidence>
<dbReference type="InterPro" id="IPR036188">
    <property type="entry name" value="FAD/NAD-bd_sf"/>
</dbReference>
<dbReference type="FunFam" id="3.50.50.60:FF:000153">
    <property type="entry name" value="Salicylate hydroxylase, putative"/>
    <property type="match status" value="1"/>
</dbReference>
<dbReference type="SUPFAM" id="SSF51905">
    <property type="entry name" value="FAD/NAD(P)-binding domain"/>
    <property type="match status" value="1"/>
</dbReference>
<dbReference type="Proteomes" id="UP000193240">
    <property type="component" value="Unassembled WGS sequence"/>
</dbReference>
<dbReference type="InParanoid" id="A0A1Y2LJ47"/>
<organism evidence="5 6">
    <name type="scientific">Epicoccum nigrum</name>
    <name type="common">Soil fungus</name>
    <name type="synonym">Epicoccum purpurascens</name>
    <dbReference type="NCBI Taxonomy" id="105696"/>
    <lineage>
        <taxon>Eukaryota</taxon>
        <taxon>Fungi</taxon>
        <taxon>Dikarya</taxon>
        <taxon>Ascomycota</taxon>
        <taxon>Pezizomycotina</taxon>
        <taxon>Dothideomycetes</taxon>
        <taxon>Pleosporomycetidae</taxon>
        <taxon>Pleosporales</taxon>
        <taxon>Pleosporineae</taxon>
        <taxon>Didymellaceae</taxon>
        <taxon>Epicoccum</taxon>
    </lineage>
</organism>
<evidence type="ECO:0000256" key="1">
    <source>
        <dbReference type="ARBA" id="ARBA00022630"/>
    </source>
</evidence>
<evidence type="ECO:0000256" key="3">
    <source>
        <dbReference type="ARBA" id="ARBA00023002"/>
    </source>
</evidence>
<dbReference type="PANTHER" id="PTHR46720:SF3">
    <property type="entry name" value="FAD-BINDING DOMAIN-CONTAINING PROTEIN-RELATED"/>
    <property type="match status" value="1"/>
</dbReference>
<dbReference type="STRING" id="105696.A0A1Y2LJ47"/>
<sequence>MVCSRYLASQQAPHKSHLIMAQHQSSQDAPSIAVVGGGIAGVLLTIALLKHCPQFPVTLYESASAFGEIGAGVGFQPVMVRTMALIDPRIAVAFEHCIKGNEETDPPVWFTVRVGDTRKKGVAIDDEVFKIPGREGPRGGVHRAHFLAELVKLIPDGVARFGKRVIDVTSTENGDAMLHFADGSTAQHAAVLGCDGIKSRIRPIVLADSDPAPAVFSGKYAYRGLVPMDRAVEIMGGDEIRTPQMNLGYHGHVLTFPIAGGKILNVVAFSSRPTWEDSNWTVHTSKEDMLKDYEHWSPKVREIMENVQSPDIWALFNHPPASIYYRLDPLVCLVGDAAHASTPHQGAGAGMCVEDAYILSQVLARCRVKGDFKLAFKAYDAVRRPRSQKLVKTSKEAGQLWDLEGEGIGDDLEAFEKDATTRMSWIWDHDISVDLKRAHDTMSDSR</sequence>
<keyword evidence="2" id="KW-0274">FAD</keyword>
<accession>A0A1Y2LJ47</accession>
<dbReference type="AlphaFoldDB" id="A0A1Y2LJ47"/>
<keyword evidence="3" id="KW-0560">Oxidoreductase</keyword>
<evidence type="ECO:0000259" key="4">
    <source>
        <dbReference type="Pfam" id="PF01494"/>
    </source>
</evidence>
<proteinExistence type="predicted"/>
<gene>
    <name evidence="5" type="ORF">B5807_11350</name>
</gene>
<reference evidence="5 6" key="1">
    <citation type="journal article" date="2017" name="Genome Announc.">
        <title>Genome sequence of the saprophytic ascomycete Epicoccum nigrum ICMP 19927 strain isolated from New Zealand.</title>
        <authorList>
            <person name="Fokin M."/>
            <person name="Fleetwood D."/>
            <person name="Weir B.S."/>
            <person name="Villas-Boas S.G."/>
        </authorList>
    </citation>
    <scope>NUCLEOTIDE SEQUENCE [LARGE SCALE GENOMIC DNA]</scope>
    <source>
        <strain evidence="5 6">ICMP 19927</strain>
    </source>
</reference>
<dbReference type="PRINTS" id="PR00420">
    <property type="entry name" value="RNGMNOXGNASE"/>
</dbReference>
<keyword evidence="6" id="KW-1185">Reference proteome</keyword>
<name>A0A1Y2LJ47_EPING</name>
<evidence type="ECO:0000313" key="5">
    <source>
        <dbReference type="EMBL" id="OSS44014.1"/>
    </source>
</evidence>
<dbReference type="SUPFAM" id="SSF54373">
    <property type="entry name" value="FAD-linked reductases, C-terminal domain"/>
    <property type="match status" value="1"/>
</dbReference>
<dbReference type="InterPro" id="IPR002938">
    <property type="entry name" value="FAD-bd"/>
</dbReference>
<dbReference type="EMBL" id="KZ107860">
    <property type="protein sequence ID" value="OSS44014.1"/>
    <property type="molecule type" value="Genomic_DNA"/>
</dbReference>
<dbReference type="InterPro" id="IPR051104">
    <property type="entry name" value="FAD_monoxygenase"/>
</dbReference>